<dbReference type="GO" id="GO:0006260">
    <property type="term" value="P:DNA replication"/>
    <property type="evidence" value="ECO:0007669"/>
    <property type="project" value="InterPro"/>
</dbReference>
<dbReference type="CDD" id="cd06127">
    <property type="entry name" value="DEDDh"/>
    <property type="match status" value="1"/>
</dbReference>
<sequence length="221" mass="25818">MKWLFNKNEKNYPDYWLQYNAHFSEPKLTDINSSTYVVLDTETTGFNYDKDRILCIGAVKIIDGYIDISTAFEIYIKQDYFNEKTVEIHGLIKNERIQTVSEEEAVVLFLDYIEDAILVAHHAFYDLTMINKAMERLELPELKNQVLDTMFIYKATRPNTTGLESKKKYTLDELAEHYDIDLSDRHNASGDALITAIAFIRSVHFLVKNKNYTLKDLFNCK</sequence>
<evidence type="ECO:0000256" key="3">
    <source>
        <dbReference type="ARBA" id="ARBA00022839"/>
    </source>
</evidence>
<keyword evidence="7" id="KW-0548">Nucleotidyltransferase</keyword>
<dbReference type="SMART" id="SM00479">
    <property type="entry name" value="EXOIII"/>
    <property type="match status" value="1"/>
</dbReference>
<evidence type="ECO:0000313" key="9">
    <source>
        <dbReference type="Proteomes" id="UP001138672"/>
    </source>
</evidence>
<dbReference type="InterPro" id="IPR013520">
    <property type="entry name" value="Ribonucl_H"/>
</dbReference>
<dbReference type="InterPro" id="IPR012337">
    <property type="entry name" value="RNaseH-like_sf"/>
</dbReference>
<dbReference type="GO" id="GO:0003677">
    <property type="term" value="F:DNA binding"/>
    <property type="evidence" value="ECO:0007669"/>
    <property type="project" value="InterPro"/>
</dbReference>
<keyword evidence="2" id="KW-0378">Hydrolase</keyword>
<dbReference type="PANTHER" id="PTHR30231:SF4">
    <property type="entry name" value="PROTEIN NEN2"/>
    <property type="match status" value="1"/>
</dbReference>
<dbReference type="GO" id="GO:0005829">
    <property type="term" value="C:cytosol"/>
    <property type="evidence" value="ECO:0007669"/>
    <property type="project" value="TreeGrafter"/>
</dbReference>
<feature type="domain" description="Exonuclease" evidence="6">
    <location>
        <begin position="35"/>
        <end position="208"/>
    </location>
</feature>
<evidence type="ECO:0000313" key="10">
    <source>
        <dbReference type="Proteomes" id="UP001231587"/>
    </source>
</evidence>
<comment type="subunit">
    <text evidence="5">DNA polymerase III contains a core (composed of alpha, epsilon and theta chains) that associates with a tau subunit. This core dimerizes to form the POLIII' complex. PolIII' associates with the gamma complex (composed of gamma, delta, delta', psi and chi chains) and with the beta chain to form the complete DNA polymerase III complex.</text>
</comment>
<dbReference type="GO" id="GO:0008408">
    <property type="term" value="F:3'-5' exonuclease activity"/>
    <property type="evidence" value="ECO:0007669"/>
    <property type="project" value="TreeGrafter"/>
</dbReference>
<dbReference type="Proteomes" id="UP001138672">
    <property type="component" value="Unassembled WGS sequence"/>
</dbReference>
<evidence type="ECO:0000256" key="5">
    <source>
        <dbReference type="ARBA" id="ARBA00026073"/>
    </source>
</evidence>
<dbReference type="PANTHER" id="PTHR30231">
    <property type="entry name" value="DNA POLYMERASE III SUBUNIT EPSILON"/>
    <property type="match status" value="1"/>
</dbReference>
<organism evidence="7 9">
    <name type="scientific">Formosa algae</name>
    <dbReference type="NCBI Taxonomy" id="225843"/>
    <lineage>
        <taxon>Bacteria</taxon>
        <taxon>Pseudomonadati</taxon>
        <taxon>Bacteroidota</taxon>
        <taxon>Flavobacteriia</taxon>
        <taxon>Flavobacteriales</taxon>
        <taxon>Flavobacteriaceae</taxon>
        <taxon>Formosa</taxon>
    </lineage>
</organism>
<dbReference type="FunFam" id="3.30.420.10:FF:000045">
    <property type="entry name" value="3'-5' exonuclease DinG"/>
    <property type="match status" value="1"/>
</dbReference>
<evidence type="ECO:0000259" key="6">
    <source>
        <dbReference type="SMART" id="SM00479"/>
    </source>
</evidence>
<dbReference type="GO" id="GO:0003887">
    <property type="term" value="F:DNA-directed DNA polymerase activity"/>
    <property type="evidence" value="ECO:0007669"/>
    <property type="project" value="UniProtKB-EC"/>
</dbReference>
<gene>
    <name evidence="7" type="ORF">J2Z56_003024</name>
    <name evidence="8" type="ORF">J2Z57_002942</name>
</gene>
<dbReference type="Proteomes" id="UP001231587">
    <property type="component" value="Unassembled WGS sequence"/>
</dbReference>
<dbReference type="Gene3D" id="3.30.420.10">
    <property type="entry name" value="Ribonuclease H-like superfamily/Ribonuclease H"/>
    <property type="match status" value="1"/>
</dbReference>
<dbReference type="InterPro" id="IPR006054">
    <property type="entry name" value="DnaQ"/>
</dbReference>
<proteinExistence type="predicted"/>
<keyword evidence="7" id="KW-0808">Transferase</keyword>
<accession>A0A9X0YPP7</accession>
<keyword evidence="10" id="KW-1185">Reference proteome</keyword>
<evidence type="ECO:0000313" key="8">
    <source>
        <dbReference type="EMBL" id="MDQ0336488.1"/>
    </source>
</evidence>
<dbReference type="EMBL" id="JAUSUU010000009">
    <property type="protein sequence ID" value="MDQ0336488.1"/>
    <property type="molecule type" value="Genomic_DNA"/>
</dbReference>
<dbReference type="SUPFAM" id="SSF53098">
    <property type="entry name" value="Ribonuclease H-like"/>
    <property type="match status" value="1"/>
</dbReference>
<evidence type="ECO:0000256" key="2">
    <source>
        <dbReference type="ARBA" id="ARBA00022801"/>
    </source>
</evidence>
<dbReference type="EC" id="2.7.7.7" evidence="7"/>
<dbReference type="EMBL" id="JAGGJQ010000009">
    <property type="protein sequence ID" value="MBP1841092.1"/>
    <property type="molecule type" value="Genomic_DNA"/>
</dbReference>
<dbReference type="OrthoDB" id="9803913at2"/>
<keyword evidence="1" id="KW-0540">Nuclease</keyword>
<keyword evidence="3" id="KW-0269">Exonuclease</keyword>
<comment type="function">
    <text evidence="4">DNA polymerase III is a complex, multichain enzyme responsible for most of the replicative synthesis in bacteria. The epsilon subunit contain the editing function and is a proofreading 3'-5' exonuclease.</text>
</comment>
<dbReference type="Pfam" id="PF00929">
    <property type="entry name" value="RNase_T"/>
    <property type="match status" value="1"/>
</dbReference>
<dbReference type="InterPro" id="IPR036397">
    <property type="entry name" value="RNaseH_sf"/>
</dbReference>
<dbReference type="AlphaFoldDB" id="A0A9X0YPP7"/>
<evidence type="ECO:0000256" key="4">
    <source>
        <dbReference type="ARBA" id="ARBA00025483"/>
    </source>
</evidence>
<protein>
    <submittedName>
        <fullName evidence="7">DNA polymerase-3 subunit epsilon</fullName>
        <ecNumber evidence="7">2.7.7.7</ecNumber>
    </submittedName>
</protein>
<evidence type="ECO:0000256" key="1">
    <source>
        <dbReference type="ARBA" id="ARBA00022722"/>
    </source>
</evidence>
<reference evidence="7" key="1">
    <citation type="submission" date="2021-03" db="EMBL/GenBank/DDBJ databases">
        <title>Genomic Encyclopedia of Type Strains, Phase IV (KMG-IV): sequencing the most valuable type-strain genomes for metagenomic binning, comparative biology and taxonomic classification.</title>
        <authorList>
            <person name="Goeker M."/>
        </authorList>
    </citation>
    <scope>NUCLEOTIDE SEQUENCE</scope>
    <source>
        <strain evidence="7">DSM 15523</strain>
        <strain evidence="8 10">DSM 16476</strain>
    </source>
</reference>
<evidence type="ECO:0000313" key="7">
    <source>
        <dbReference type="EMBL" id="MBP1841092.1"/>
    </source>
</evidence>
<name>A0A9X0YPP7_9FLAO</name>
<dbReference type="NCBIfam" id="TIGR00573">
    <property type="entry name" value="dnaq"/>
    <property type="match status" value="1"/>
</dbReference>
<comment type="caution">
    <text evidence="7">The sequence shown here is derived from an EMBL/GenBank/DDBJ whole genome shotgun (WGS) entry which is preliminary data.</text>
</comment>
<dbReference type="RefSeq" id="WP_057779483.1">
    <property type="nucleotide sequence ID" value="NZ_JAGGJQ010000009.1"/>
</dbReference>